<feature type="transmembrane region" description="Helical" evidence="1">
    <location>
        <begin position="31"/>
        <end position="49"/>
    </location>
</feature>
<dbReference type="EMBL" id="NQVE01000150">
    <property type="protein sequence ID" value="RAL43995.1"/>
    <property type="molecule type" value="Genomic_DNA"/>
</dbReference>
<dbReference type="AlphaFoldDB" id="A0A328DDZ0"/>
<reference evidence="2 3" key="1">
    <citation type="submission" date="2018-06" db="EMBL/GenBank/DDBJ databases">
        <title>The Genome of Cuscuta australis (Dodder) Provides Insight into the Evolution of Plant Parasitism.</title>
        <authorList>
            <person name="Liu H."/>
        </authorList>
    </citation>
    <scope>NUCLEOTIDE SEQUENCE [LARGE SCALE GENOMIC DNA]</scope>
    <source>
        <strain evidence="3">cv. Yunnan</strain>
        <tissue evidence="2">Vines</tissue>
    </source>
</reference>
<name>A0A328DDZ0_9ASTE</name>
<feature type="transmembrane region" description="Helical" evidence="1">
    <location>
        <begin position="105"/>
        <end position="125"/>
    </location>
</feature>
<evidence type="ECO:0000313" key="3">
    <source>
        <dbReference type="Proteomes" id="UP000249390"/>
    </source>
</evidence>
<evidence type="ECO:0000256" key="1">
    <source>
        <dbReference type="SAM" id="Phobius"/>
    </source>
</evidence>
<sequence>MIWSSSYNSRVMTLLVKSRELGVKGGSSCRGGAFSVGWLLFIHFLFLYFFLEYFIFRHLFVLLHILSCIELRVLHSKPYHLVFVVNERHHVTTLYLVRIHMLFSWHFRLLFLCIFTLLLSLYVFSGLDFLFILYITFLCFLYVHYSIILDFGGFWWILCPSML</sequence>
<keyword evidence="1" id="KW-1133">Transmembrane helix</keyword>
<organism evidence="2 3">
    <name type="scientific">Cuscuta australis</name>
    <dbReference type="NCBI Taxonomy" id="267555"/>
    <lineage>
        <taxon>Eukaryota</taxon>
        <taxon>Viridiplantae</taxon>
        <taxon>Streptophyta</taxon>
        <taxon>Embryophyta</taxon>
        <taxon>Tracheophyta</taxon>
        <taxon>Spermatophyta</taxon>
        <taxon>Magnoliopsida</taxon>
        <taxon>eudicotyledons</taxon>
        <taxon>Gunneridae</taxon>
        <taxon>Pentapetalae</taxon>
        <taxon>asterids</taxon>
        <taxon>lamiids</taxon>
        <taxon>Solanales</taxon>
        <taxon>Convolvulaceae</taxon>
        <taxon>Cuscuteae</taxon>
        <taxon>Cuscuta</taxon>
        <taxon>Cuscuta subgen. Grammica</taxon>
        <taxon>Cuscuta sect. Cleistogrammica</taxon>
    </lineage>
</organism>
<feature type="transmembrane region" description="Helical" evidence="1">
    <location>
        <begin position="131"/>
        <end position="158"/>
    </location>
</feature>
<proteinExistence type="predicted"/>
<keyword evidence="1" id="KW-0812">Transmembrane</keyword>
<accession>A0A328DDZ0</accession>
<keyword evidence="3" id="KW-1185">Reference proteome</keyword>
<keyword evidence="1" id="KW-0472">Membrane</keyword>
<protein>
    <submittedName>
        <fullName evidence="2">Uncharacterized protein</fullName>
    </submittedName>
</protein>
<evidence type="ECO:0000313" key="2">
    <source>
        <dbReference type="EMBL" id="RAL43995.1"/>
    </source>
</evidence>
<dbReference type="Proteomes" id="UP000249390">
    <property type="component" value="Unassembled WGS sequence"/>
</dbReference>
<gene>
    <name evidence="2" type="ORF">DM860_014132</name>
</gene>
<comment type="caution">
    <text evidence="2">The sequence shown here is derived from an EMBL/GenBank/DDBJ whole genome shotgun (WGS) entry which is preliminary data.</text>
</comment>